<evidence type="ECO:0000313" key="10">
    <source>
        <dbReference type="Proteomes" id="UP001500393"/>
    </source>
</evidence>
<dbReference type="InterPro" id="IPR020821">
    <property type="entry name" value="ENPP1-3/EXOG-like_nuc-like"/>
</dbReference>
<evidence type="ECO:0000256" key="5">
    <source>
        <dbReference type="ARBA" id="ARBA00022825"/>
    </source>
</evidence>
<dbReference type="Pfam" id="PF13365">
    <property type="entry name" value="Trypsin_2"/>
    <property type="match status" value="1"/>
</dbReference>
<evidence type="ECO:0000259" key="7">
    <source>
        <dbReference type="SMART" id="SM00477"/>
    </source>
</evidence>
<dbReference type="InterPro" id="IPR008256">
    <property type="entry name" value="Peptidase_S1B"/>
</dbReference>
<feature type="domain" description="ENPP1-3/EXOG-like endonuclease/phosphodiesterase" evidence="7">
    <location>
        <begin position="433"/>
        <end position="639"/>
    </location>
</feature>
<keyword evidence="5 6" id="KW-0720">Serine protease</keyword>
<dbReference type="SMART" id="SM00477">
    <property type="entry name" value="NUC"/>
    <property type="match status" value="1"/>
</dbReference>
<proteinExistence type="inferred from homology"/>
<evidence type="ECO:0000256" key="3">
    <source>
        <dbReference type="ARBA" id="ARBA00022729"/>
    </source>
</evidence>
<evidence type="ECO:0000256" key="2">
    <source>
        <dbReference type="ARBA" id="ARBA00022670"/>
    </source>
</evidence>
<dbReference type="InterPro" id="IPR043504">
    <property type="entry name" value="Peptidase_S1_PA_chymotrypsin"/>
</dbReference>
<dbReference type="InterPro" id="IPR044929">
    <property type="entry name" value="DNA/RNA_non-sp_Endonuclease_sf"/>
</dbReference>
<dbReference type="InterPro" id="IPR001604">
    <property type="entry name" value="Endo_G_ENPP1-like_dom"/>
</dbReference>
<organism evidence="9 10">
    <name type="scientific">Kribbella sancticallisti</name>
    <dbReference type="NCBI Taxonomy" id="460087"/>
    <lineage>
        <taxon>Bacteria</taxon>
        <taxon>Bacillati</taxon>
        <taxon>Actinomycetota</taxon>
        <taxon>Actinomycetes</taxon>
        <taxon>Propionibacteriales</taxon>
        <taxon>Kribbellaceae</taxon>
        <taxon>Kribbella</taxon>
    </lineage>
</organism>
<dbReference type="Gene3D" id="2.40.10.10">
    <property type="entry name" value="Trypsin-like serine proteases"/>
    <property type="match status" value="2"/>
</dbReference>
<dbReference type="InterPro" id="IPR040255">
    <property type="entry name" value="Non-specific_endonuclease"/>
</dbReference>
<comment type="caution">
    <text evidence="9">The sequence shown here is derived from an EMBL/GenBank/DDBJ whole genome shotgun (WGS) entry which is preliminary data.</text>
</comment>
<dbReference type="InterPro" id="IPR044925">
    <property type="entry name" value="His-Me_finger_sf"/>
</dbReference>
<dbReference type="SMART" id="SM00892">
    <property type="entry name" value="Endonuclease_NS"/>
    <property type="match status" value="1"/>
</dbReference>
<dbReference type="SUPFAM" id="SSF50494">
    <property type="entry name" value="Trypsin-like serine proteases"/>
    <property type="match status" value="1"/>
</dbReference>
<dbReference type="EC" id="3.4.21.-" evidence="6"/>
<evidence type="ECO:0000313" key="9">
    <source>
        <dbReference type="EMBL" id="GAA1571177.1"/>
    </source>
</evidence>
<dbReference type="PANTHER" id="PTHR13966">
    <property type="entry name" value="ENDONUCLEASE RELATED"/>
    <property type="match status" value="1"/>
</dbReference>
<feature type="domain" description="DNA/RNA non-specific endonuclease/pyrophosphatase/phosphodiesterase" evidence="8">
    <location>
        <begin position="432"/>
        <end position="639"/>
    </location>
</feature>
<name>A0ABN2D9B2_9ACTN</name>
<dbReference type="Proteomes" id="UP001500393">
    <property type="component" value="Unassembled WGS sequence"/>
</dbReference>
<dbReference type="Gene3D" id="3.40.570.10">
    <property type="entry name" value="Extracellular Endonuclease, subunit A"/>
    <property type="match status" value="1"/>
</dbReference>
<evidence type="ECO:0000256" key="1">
    <source>
        <dbReference type="ARBA" id="ARBA00008764"/>
    </source>
</evidence>
<dbReference type="InterPro" id="IPR009003">
    <property type="entry name" value="Peptidase_S1_PA"/>
</dbReference>
<keyword evidence="3" id="KW-0732">Signal</keyword>
<dbReference type="CDD" id="cd00091">
    <property type="entry name" value="NUC"/>
    <property type="match status" value="1"/>
</dbReference>
<evidence type="ECO:0000259" key="8">
    <source>
        <dbReference type="SMART" id="SM00892"/>
    </source>
</evidence>
<gene>
    <name evidence="9" type="ORF">GCM10009789_25930</name>
</gene>
<keyword evidence="10" id="KW-1185">Reference proteome</keyword>
<dbReference type="RefSeq" id="WP_344213310.1">
    <property type="nucleotide sequence ID" value="NZ_BAAAOS010000018.1"/>
</dbReference>
<reference evidence="9 10" key="1">
    <citation type="journal article" date="2019" name="Int. J. Syst. Evol. Microbiol.">
        <title>The Global Catalogue of Microorganisms (GCM) 10K type strain sequencing project: providing services to taxonomists for standard genome sequencing and annotation.</title>
        <authorList>
            <consortium name="The Broad Institute Genomics Platform"/>
            <consortium name="The Broad Institute Genome Sequencing Center for Infectious Disease"/>
            <person name="Wu L."/>
            <person name="Ma J."/>
        </authorList>
    </citation>
    <scope>NUCLEOTIDE SEQUENCE [LARGE SCALE GENOMIC DNA]</scope>
    <source>
        <strain evidence="9 10">JCM 14969</strain>
    </source>
</reference>
<protein>
    <recommendedName>
        <fullName evidence="6">Serine protease</fullName>
        <ecNumber evidence="6">3.4.21.-</ecNumber>
    </recommendedName>
</protein>
<evidence type="ECO:0000256" key="4">
    <source>
        <dbReference type="ARBA" id="ARBA00022801"/>
    </source>
</evidence>
<evidence type="ECO:0000256" key="6">
    <source>
        <dbReference type="RuleBase" id="RU004296"/>
    </source>
</evidence>
<accession>A0ABN2D9B2</accession>
<keyword evidence="4 6" id="KW-0378">Hydrolase</keyword>
<dbReference type="SUPFAM" id="SSF54060">
    <property type="entry name" value="His-Me finger endonucleases"/>
    <property type="match status" value="1"/>
</dbReference>
<keyword evidence="2 6" id="KW-0645">Protease</keyword>
<sequence>MSDLARLKAMNTAVRRRDSVLHQELAQRADAEGPGFEGIGDEFGAESIMLRRGRPVLAIKRGQAELVLEAADTVTWRDRLTTASARITRAARSVGRIEVEGHSLAWLGTGWLIAPDTIITNRHVAGEFGRDTGTAFVFREGLSGTAMTASIDLLEEIGGQDSLVFRLSEILHVEGPDGPDLAFLRVAQIAGDEPPVPIRLSETSQPDELVAVIGYPARDSRIPDADLMDKIFGNVYDKKRLAPGQLMEPRGGALVHDCSTLGGNSGSVLLSLDTGDAVGLHFAGRFLQGNLAVPSRVVAQRLDDLRSGRSMRARPAGERERVGLATTAQAVTPTQSSTLSLLVPLTVTVQLGDPYAAGAAPGVTVATGQSSLRPDEAGETFVETRVEDYLDREGYDPAFLGDGFAVPLPVVTADLDDVLTFELAGEQQQVLKYEHFSVLMGIRRKLLRWSAVNIDGGTEIPDLGRPGWRNDPRIPADAQIKEACYGNSPKFARGHMTRREYPNWGTKETAERANADTMHVTNVAPQMQTFNGGVWLQLEEYALQNARKSDVKICVFTGPFFADDDPVKFGVKIPVEFWKVIAFVHDETRQLCATGYTMSQLSHLKDEEFVFGEHESSQRAISSIEARTGLCFGPLAAIDPFVEPESVVPPVLTDVRQIKFQ</sequence>
<dbReference type="EMBL" id="BAAAOS010000018">
    <property type="protein sequence ID" value="GAA1571177.1"/>
    <property type="molecule type" value="Genomic_DNA"/>
</dbReference>
<dbReference type="Pfam" id="PF01223">
    <property type="entry name" value="Endonuclease_NS"/>
    <property type="match status" value="1"/>
</dbReference>
<comment type="similarity">
    <text evidence="1 6">Belongs to the peptidase S1B family.</text>
</comment>
<dbReference type="PRINTS" id="PR00839">
    <property type="entry name" value="V8PROTEASE"/>
</dbReference>
<dbReference type="PANTHER" id="PTHR13966:SF5">
    <property type="entry name" value="ENDONUCLEASE G, MITOCHONDRIAL"/>
    <property type="match status" value="1"/>
</dbReference>